<evidence type="ECO:0000313" key="6">
    <source>
        <dbReference type="Proteomes" id="UP000827092"/>
    </source>
</evidence>
<dbReference type="PANTHER" id="PTHR15904">
    <property type="entry name" value="FAM13"/>
    <property type="match status" value="1"/>
</dbReference>
<dbReference type="SMART" id="SM00324">
    <property type="entry name" value="RhoGAP"/>
    <property type="match status" value="1"/>
</dbReference>
<name>A0AAV6U565_9ARAC</name>
<feature type="region of interest" description="Disordered" evidence="3">
    <location>
        <begin position="670"/>
        <end position="700"/>
    </location>
</feature>
<feature type="compositionally biased region" description="Polar residues" evidence="3">
    <location>
        <begin position="680"/>
        <end position="700"/>
    </location>
</feature>
<proteinExistence type="inferred from homology"/>
<feature type="compositionally biased region" description="Polar residues" evidence="3">
    <location>
        <begin position="500"/>
        <end position="525"/>
    </location>
</feature>
<evidence type="ECO:0000256" key="2">
    <source>
        <dbReference type="SAM" id="Coils"/>
    </source>
</evidence>
<gene>
    <name evidence="5" type="ORF">JTE90_024837</name>
</gene>
<evidence type="ECO:0000256" key="3">
    <source>
        <dbReference type="SAM" id="MobiDB-lite"/>
    </source>
</evidence>
<dbReference type="Gene3D" id="1.10.555.10">
    <property type="entry name" value="Rho GTPase activation protein"/>
    <property type="match status" value="1"/>
</dbReference>
<dbReference type="InterPro" id="IPR039102">
    <property type="entry name" value="FAM13"/>
</dbReference>
<protein>
    <recommendedName>
        <fullName evidence="4">Rho-GAP domain-containing protein</fullName>
    </recommendedName>
</protein>
<evidence type="ECO:0000259" key="4">
    <source>
        <dbReference type="PROSITE" id="PS50238"/>
    </source>
</evidence>
<feature type="region of interest" description="Disordered" evidence="3">
    <location>
        <begin position="481"/>
        <end position="534"/>
    </location>
</feature>
<keyword evidence="2" id="KW-0175">Coiled coil</keyword>
<evidence type="ECO:0000256" key="1">
    <source>
        <dbReference type="ARBA" id="ARBA00007549"/>
    </source>
</evidence>
<reference evidence="5 6" key="1">
    <citation type="journal article" date="2022" name="Nat. Ecol. Evol.">
        <title>A masculinizing supergene underlies an exaggerated male reproductive morph in a spider.</title>
        <authorList>
            <person name="Hendrickx F."/>
            <person name="De Corte Z."/>
            <person name="Sonet G."/>
            <person name="Van Belleghem S.M."/>
            <person name="Kostlbacher S."/>
            <person name="Vangestel C."/>
        </authorList>
    </citation>
    <scope>NUCLEOTIDE SEQUENCE [LARGE SCALE GENOMIC DNA]</scope>
    <source>
        <strain evidence="5">W744_W776</strain>
    </source>
</reference>
<sequence>MLTPNQHQEASGESRIDKMRKFLSSPLTRKKPSSGQCKTFGTPLDSLLQRSPSEHSVPFIITRLCQYILKTGLTHEGLFRISGNARSVERLRVSFDRSGDAPLETEGDVPSAAALLKLFLRELPDPIIPLTMHREFLNAVKDKEKAESIACLTELVEKLPPVNYSILNYLFDFLLQVSKMEDQNRMSASSLGIVFGPNLFRVTEDFIGLKEQSLTNQIVTYFISEHDTIFQKEADSFSCHSYYTSELSKTSQVSSMVSSWPEAKGNTTSMLSTWSLGPLSAQNETSDDDFMSLSSLSHSLVQSQTNSYISLKCSPRAFTSDNNLKQLPINPDYSSHVPDDLPNENSISSPFQDCLERRSSVGKEYYIMEEEPILCHSSLSETVSSISPHSSPFHKNDHSEFGSPSLSKTPNSTKAEFHIMHSLSSQDCSSDGQHPVCVDVKRNFEISQEKTEMLKDSHKIYPRGRRRFVRPHKTKTEVVARRSQSELRTSTHLENEDEFNGNSSGTLSMYDKTNVQHNSTGNLDESSTDSRHSWPAFKKCREEEDIALSPLPQQLGVTVSEEASISPSAFRSYLSHRSLHLDPSLPPSPPVEQEDIVTGGTLEAPTANSKQLVKKVHSLKKKIKLFEENFEKLYGFKPSHSDKSSNIAVKKMLLELNKARQDLKDLKDNSAMWDMDSPMPSKSSRGTNTRSSLGLFSKNGSGNMSIEDTVKNGLSYLTRHRSDNNRPEDLEQMNKEQLVAEKIAVQKVLLNFESLHGRPASKAHRELVRPLYDRYRSVKRLIARNAQGKDNPDLVPILEGQTMDFKKSEETTNLNIEKTEPKADQTKIVEGEEQITAISSHINFHEYSLEELESEINIVKDEKRRLRKTLKEFEDQFKKEHGRKVQREDKRAMESCYTEYKNAKAKLKLLEALVAKYEQTS</sequence>
<dbReference type="InterPro" id="IPR008936">
    <property type="entry name" value="Rho_GTPase_activation_prot"/>
</dbReference>
<feature type="region of interest" description="Disordered" evidence="3">
    <location>
        <begin position="386"/>
        <end position="409"/>
    </location>
</feature>
<dbReference type="InterPro" id="IPR000198">
    <property type="entry name" value="RhoGAP_dom"/>
</dbReference>
<dbReference type="InterPro" id="IPR059029">
    <property type="entry name" value="FAM13A_dom"/>
</dbReference>
<keyword evidence="6" id="KW-1185">Reference proteome</keyword>
<dbReference type="SUPFAM" id="SSF48350">
    <property type="entry name" value="GTPase activation domain, GAP"/>
    <property type="match status" value="1"/>
</dbReference>
<dbReference type="PROSITE" id="PS50238">
    <property type="entry name" value="RHOGAP"/>
    <property type="match status" value="1"/>
</dbReference>
<feature type="domain" description="Rho-GAP" evidence="4">
    <location>
        <begin position="42"/>
        <end position="230"/>
    </location>
</feature>
<accession>A0AAV6U565</accession>
<organism evidence="5 6">
    <name type="scientific">Oedothorax gibbosus</name>
    <dbReference type="NCBI Taxonomy" id="931172"/>
    <lineage>
        <taxon>Eukaryota</taxon>
        <taxon>Metazoa</taxon>
        <taxon>Ecdysozoa</taxon>
        <taxon>Arthropoda</taxon>
        <taxon>Chelicerata</taxon>
        <taxon>Arachnida</taxon>
        <taxon>Araneae</taxon>
        <taxon>Araneomorphae</taxon>
        <taxon>Entelegynae</taxon>
        <taxon>Araneoidea</taxon>
        <taxon>Linyphiidae</taxon>
        <taxon>Erigoninae</taxon>
        <taxon>Oedothorax</taxon>
    </lineage>
</organism>
<dbReference type="GO" id="GO:0007165">
    <property type="term" value="P:signal transduction"/>
    <property type="evidence" value="ECO:0007669"/>
    <property type="project" value="InterPro"/>
</dbReference>
<dbReference type="Pfam" id="PF00620">
    <property type="entry name" value="RhoGAP"/>
    <property type="match status" value="1"/>
</dbReference>
<dbReference type="AlphaFoldDB" id="A0AAV6U565"/>
<feature type="compositionally biased region" description="Basic and acidic residues" evidence="3">
    <location>
        <begin position="481"/>
        <end position="494"/>
    </location>
</feature>
<feature type="region of interest" description="Disordered" evidence="3">
    <location>
        <begin position="26"/>
        <end position="45"/>
    </location>
</feature>
<dbReference type="EMBL" id="JAFNEN010000674">
    <property type="protein sequence ID" value="KAG8178715.1"/>
    <property type="molecule type" value="Genomic_DNA"/>
</dbReference>
<feature type="coiled-coil region" evidence="2">
    <location>
        <begin position="842"/>
        <end position="920"/>
    </location>
</feature>
<comment type="similarity">
    <text evidence="1">Belongs to the FAM13 family.</text>
</comment>
<feature type="coiled-coil region" evidence="2">
    <location>
        <begin position="609"/>
        <end position="669"/>
    </location>
</feature>
<evidence type="ECO:0000313" key="5">
    <source>
        <dbReference type="EMBL" id="KAG8178715.1"/>
    </source>
</evidence>
<comment type="caution">
    <text evidence="5">The sequence shown here is derived from an EMBL/GenBank/DDBJ whole genome shotgun (WGS) entry which is preliminary data.</text>
</comment>
<dbReference type="Pfam" id="PF26116">
    <property type="entry name" value="FAM13A"/>
    <property type="match status" value="1"/>
</dbReference>
<dbReference type="Proteomes" id="UP000827092">
    <property type="component" value="Unassembled WGS sequence"/>
</dbReference>
<dbReference type="PANTHER" id="PTHR15904:SF17">
    <property type="entry name" value="RHO-GAP DOMAIN-CONTAINING PROTEIN"/>
    <property type="match status" value="1"/>
</dbReference>